<dbReference type="PANTHER" id="PTHR13847:SF287">
    <property type="entry name" value="FAD-DEPENDENT OXIDOREDUCTASE DOMAIN-CONTAINING PROTEIN 1"/>
    <property type="match status" value="1"/>
</dbReference>
<evidence type="ECO:0000313" key="4">
    <source>
        <dbReference type="Proteomes" id="UP001566331"/>
    </source>
</evidence>
<dbReference type="SUPFAM" id="SSF51905">
    <property type="entry name" value="FAD/NAD(P)-binding domain"/>
    <property type="match status" value="1"/>
</dbReference>
<accession>A0ABV4HVA7</accession>
<proteinExistence type="predicted"/>
<evidence type="ECO:0000256" key="1">
    <source>
        <dbReference type="ARBA" id="ARBA00023002"/>
    </source>
</evidence>
<keyword evidence="1 3" id="KW-0560">Oxidoreductase</keyword>
<sequence length="366" mass="38337">MREFDLIVVGAGIIGASCAERAVAGGRRVAIVEADVAGGGVTAASMGHLVAMDGDPAELALARYSLGLWAGFEGLAAADFSRCGTLWVAANETEMAAVPGKIARLGKAGIHAERIDAGRLRELEPHLAPDLAGGLLVPGEGTVYPPRAVAWLIGRCIDAGAILVRGRHVLRVLRDGVALDDGAVLRGPVLVAAGAASNALLPELPMHVRRGHLVITDRHPGLLRHQVLELGYADSAHGDAEVSVAFNVQPRPTGQLLIGSSRERREAGPEVHPSVLRRMLERAFRYLPVLRGLQAIRAWTGLRPCTADGRPYIGAVPGRADCWVATGHEGLGVTAAPGTARLLLDLIDGRHPAIDPAPYDPARVAA</sequence>
<dbReference type="Gene3D" id="3.30.9.10">
    <property type="entry name" value="D-Amino Acid Oxidase, subunit A, domain 2"/>
    <property type="match status" value="1"/>
</dbReference>
<comment type="caution">
    <text evidence="3">The sequence shown here is derived from an EMBL/GenBank/DDBJ whole genome shotgun (WGS) entry which is preliminary data.</text>
</comment>
<reference evidence="3 4" key="1">
    <citation type="submission" date="2024-07" db="EMBL/GenBank/DDBJ databases">
        <title>Luteimonas salilacus sp. nov., isolated from the shore soil of Salt Lake in Tibet of China.</title>
        <authorList>
            <person name="Zhang X."/>
            <person name="Li A."/>
        </authorList>
    </citation>
    <scope>NUCLEOTIDE SEQUENCE [LARGE SCALE GENOMIC DNA]</scope>
    <source>
        <strain evidence="3 4">B3-2-R+30</strain>
    </source>
</reference>
<dbReference type="EC" id="1.-.-.-" evidence="3"/>
<dbReference type="InterPro" id="IPR036188">
    <property type="entry name" value="FAD/NAD-bd_sf"/>
</dbReference>
<dbReference type="SUPFAM" id="SSF54373">
    <property type="entry name" value="FAD-linked reductases, C-terminal domain"/>
    <property type="match status" value="1"/>
</dbReference>
<evidence type="ECO:0000259" key="2">
    <source>
        <dbReference type="Pfam" id="PF01266"/>
    </source>
</evidence>
<protein>
    <submittedName>
        <fullName evidence="3">NAD(P)/FAD-dependent oxidoreductase</fullName>
        <ecNumber evidence="3">1.-.-.-</ecNumber>
    </submittedName>
</protein>
<feature type="domain" description="FAD dependent oxidoreductase" evidence="2">
    <location>
        <begin position="5"/>
        <end position="346"/>
    </location>
</feature>
<dbReference type="PANTHER" id="PTHR13847">
    <property type="entry name" value="SARCOSINE DEHYDROGENASE-RELATED"/>
    <property type="match status" value="1"/>
</dbReference>
<dbReference type="PROSITE" id="PS51257">
    <property type="entry name" value="PROKAR_LIPOPROTEIN"/>
    <property type="match status" value="1"/>
</dbReference>
<dbReference type="RefSeq" id="WP_370565054.1">
    <property type="nucleotide sequence ID" value="NZ_JBFWIB010000012.1"/>
</dbReference>
<organism evidence="3 4">
    <name type="scientific">Luteimonas salinilitoris</name>
    <dbReference type="NCBI Taxonomy" id="3237697"/>
    <lineage>
        <taxon>Bacteria</taxon>
        <taxon>Pseudomonadati</taxon>
        <taxon>Pseudomonadota</taxon>
        <taxon>Gammaproteobacteria</taxon>
        <taxon>Lysobacterales</taxon>
        <taxon>Lysobacteraceae</taxon>
        <taxon>Luteimonas</taxon>
    </lineage>
</organism>
<dbReference type="InterPro" id="IPR006076">
    <property type="entry name" value="FAD-dep_OxRdtase"/>
</dbReference>
<dbReference type="EMBL" id="JBFWIC010000019">
    <property type="protein sequence ID" value="MEZ0475622.1"/>
    <property type="molecule type" value="Genomic_DNA"/>
</dbReference>
<name>A0ABV4HVA7_9GAMM</name>
<keyword evidence="4" id="KW-1185">Reference proteome</keyword>
<gene>
    <name evidence="3" type="ORF">AB6713_13520</name>
</gene>
<dbReference type="Pfam" id="PF01266">
    <property type="entry name" value="DAO"/>
    <property type="match status" value="1"/>
</dbReference>
<evidence type="ECO:0000313" key="3">
    <source>
        <dbReference type="EMBL" id="MEZ0475622.1"/>
    </source>
</evidence>
<dbReference type="GO" id="GO:0016491">
    <property type="term" value="F:oxidoreductase activity"/>
    <property type="evidence" value="ECO:0007669"/>
    <property type="project" value="UniProtKB-KW"/>
</dbReference>
<dbReference type="Gene3D" id="3.50.50.60">
    <property type="entry name" value="FAD/NAD(P)-binding domain"/>
    <property type="match status" value="1"/>
</dbReference>
<dbReference type="Proteomes" id="UP001566331">
    <property type="component" value="Unassembled WGS sequence"/>
</dbReference>